<reference evidence="10 11" key="2">
    <citation type="submission" date="2018-11" db="EMBL/GenBank/DDBJ databases">
        <authorList>
            <consortium name="Pathogen Informatics"/>
        </authorList>
    </citation>
    <scope>NUCLEOTIDE SEQUENCE [LARGE SCALE GENOMIC DNA]</scope>
</reference>
<reference evidence="12" key="1">
    <citation type="submission" date="2017-02" db="UniProtKB">
        <authorList>
            <consortium name="WormBaseParasite"/>
        </authorList>
    </citation>
    <scope>IDENTIFICATION</scope>
</reference>
<protein>
    <recommendedName>
        <fullName evidence="5">glutathione transferase</fullName>
        <ecNumber evidence="5">2.5.1.18</ecNumber>
    </recommendedName>
</protein>
<sequence length="216" mass="25644">MAPILGYWDIRGLAEQIRLLLRYLKVEYQEKLYKPGPAPAYDREEWMAEKFNLGLSFPNLPYYIDDGFSISQTSAILEYIADTHDMIPNCKKQRATLHMLMNDVMDLRSSFIKMCYSPDFENLKVDFMKNLPDKLSQYEKYLEDRKWLSGKNINYPDFNLCEILNQLKKFEPSCLDAFPKVKTYLNNFENLPELKDYMASEQFKTRGCNYIIAKWR</sequence>
<evidence type="ECO:0000259" key="8">
    <source>
        <dbReference type="PROSITE" id="PS50404"/>
    </source>
</evidence>
<evidence type="ECO:0000259" key="9">
    <source>
        <dbReference type="PROSITE" id="PS50405"/>
    </source>
</evidence>
<dbReference type="SFLD" id="SFLDG01205">
    <property type="entry name" value="AMPS.1"/>
    <property type="match status" value="1"/>
</dbReference>
<keyword evidence="6" id="KW-0808">Transferase</keyword>
<dbReference type="EC" id="2.5.1.18" evidence="5"/>
<dbReference type="OrthoDB" id="4951845at2759"/>
<dbReference type="STRING" id="102285.A0A0R3TWF7"/>
<accession>A0A0R3TWF7</accession>
<comment type="subunit">
    <text evidence="4">Homodimer.</text>
</comment>
<dbReference type="WBParaSite" id="HNAJ_0001218901-mRNA-1">
    <property type="protein sequence ID" value="HNAJ_0001218901-mRNA-1"/>
    <property type="gene ID" value="HNAJ_0001218901"/>
</dbReference>
<evidence type="ECO:0000313" key="10">
    <source>
        <dbReference type="EMBL" id="VDO12380.1"/>
    </source>
</evidence>
<evidence type="ECO:0000256" key="1">
    <source>
        <dbReference type="ARBA" id="ARBA00002446"/>
    </source>
</evidence>
<evidence type="ECO:0000256" key="3">
    <source>
        <dbReference type="ARBA" id="ARBA00005861"/>
    </source>
</evidence>
<evidence type="ECO:0000313" key="12">
    <source>
        <dbReference type="WBParaSite" id="HNAJ_0001218901-mRNA-1"/>
    </source>
</evidence>
<name>A0A0R3TWF7_RODNA</name>
<dbReference type="SUPFAM" id="SSF47616">
    <property type="entry name" value="GST C-terminal domain-like"/>
    <property type="match status" value="1"/>
</dbReference>
<dbReference type="SFLD" id="SFLDG00363">
    <property type="entry name" value="AMPS_(cytGST):_Alpha-__Mu-__Pi"/>
    <property type="match status" value="1"/>
</dbReference>
<dbReference type="InterPro" id="IPR040079">
    <property type="entry name" value="Glutathione_S-Trfase"/>
</dbReference>
<dbReference type="InterPro" id="IPR004045">
    <property type="entry name" value="Glutathione_S-Trfase_N"/>
</dbReference>
<dbReference type="Gene3D" id="1.20.1050.10">
    <property type="match status" value="1"/>
</dbReference>
<dbReference type="Gene3D" id="3.40.30.10">
    <property type="entry name" value="Glutaredoxin"/>
    <property type="match status" value="1"/>
</dbReference>
<dbReference type="SUPFAM" id="SSF52833">
    <property type="entry name" value="Thioredoxin-like"/>
    <property type="match status" value="1"/>
</dbReference>
<dbReference type="Proteomes" id="UP000278807">
    <property type="component" value="Unassembled WGS sequence"/>
</dbReference>
<proteinExistence type="inferred from homology"/>
<keyword evidence="11" id="KW-1185">Reference proteome</keyword>
<evidence type="ECO:0000256" key="4">
    <source>
        <dbReference type="ARBA" id="ARBA00011738"/>
    </source>
</evidence>
<dbReference type="InterPro" id="IPR036282">
    <property type="entry name" value="Glutathione-S-Trfase_C_sf"/>
</dbReference>
<feature type="domain" description="GST C-terminal" evidence="9">
    <location>
        <begin position="90"/>
        <end position="207"/>
    </location>
</feature>
<evidence type="ECO:0000313" key="11">
    <source>
        <dbReference type="Proteomes" id="UP000278807"/>
    </source>
</evidence>
<dbReference type="CDD" id="cd03075">
    <property type="entry name" value="GST_N_Mu"/>
    <property type="match status" value="1"/>
</dbReference>
<feature type="domain" description="GST N-terminal" evidence="8">
    <location>
        <begin position="1"/>
        <end position="88"/>
    </location>
</feature>
<dbReference type="SFLD" id="SFLDS00019">
    <property type="entry name" value="Glutathione_Transferase_(cytos"/>
    <property type="match status" value="1"/>
</dbReference>
<evidence type="ECO:0000256" key="2">
    <source>
        <dbReference type="ARBA" id="ARBA00003701"/>
    </source>
</evidence>
<dbReference type="PROSITE" id="PS50405">
    <property type="entry name" value="GST_CTER"/>
    <property type="match status" value="1"/>
</dbReference>
<gene>
    <name evidence="10" type="ORF">HNAJ_LOCUS12178</name>
</gene>
<comment type="catalytic activity">
    <reaction evidence="7">
        <text>RX + glutathione = an S-substituted glutathione + a halide anion + H(+)</text>
        <dbReference type="Rhea" id="RHEA:16437"/>
        <dbReference type="ChEBI" id="CHEBI:15378"/>
        <dbReference type="ChEBI" id="CHEBI:16042"/>
        <dbReference type="ChEBI" id="CHEBI:17792"/>
        <dbReference type="ChEBI" id="CHEBI:57925"/>
        <dbReference type="ChEBI" id="CHEBI:90779"/>
        <dbReference type="EC" id="2.5.1.18"/>
    </reaction>
</comment>
<dbReference type="InterPro" id="IPR050213">
    <property type="entry name" value="GST_superfamily"/>
</dbReference>
<dbReference type="Pfam" id="PF02798">
    <property type="entry name" value="GST_N"/>
    <property type="match status" value="1"/>
</dbReference>
<dbReference type="PANTHER" id="PTHR11571">
    <property type="entry name" value="GLUTATHIONE S-TRANSFERASE"/>
    <property type="match status" value="1"/>
</dbReference>
<dbReference type="GO" id="GO:0006749">
    <property type="term" value="P:glutathione metabolic process"/>
    <property type="evidence" value="ECO:0007669"/>
    <property type="project" value="TreeGrafter"/>
</dbReference>
<dbReference type="AlphaFoldDB" id="A0A0R3TWF7"/>
<dbReference type="EMBL" id="UZAE01014087">
    <property type="protein sequence ID" value="VDO12380.1"/>
    <property type="molecule type" value="Genomic_DNA"/>
</dbReference>
<evidence type="ECO:0000256" key="7">
    <source>
        <dbReference type="ARBA" id="ARBA00047960"/>
    </source>
</evidence>
<dbReference type="GO" id="GO:0004364">
    <property type="term" value="F:glutathione transferase activity"/>
    <property type="evidence" value="ECO:0007669"/>
    <property type="project" value="UniProtKB-EC"/>
</dbReference>
<comment type="function">
    <text evidence="2">Conjugation of reduced glutathione to a wide number of exogenous and endogenous hydrophobic electrophiles.</text>
</comment>
<dbReference type="InterPro" id="IPR036249">
    <property type="entry name" value="Thioredoxin-like_sf"/>
</dbReference>
<dbReference type="PANTHER" id="PTHR11571:SF222">
    <property type="entry name" value="GLUTATHIONE TRANSFERASE"/>
    <property type="match status" value="1"/>
</dbReference>
<dbReference type="Pfam" id="PF14497">
    <property type="entry name" value="GST_C_3"/>
    <property type="match status" value="1"/>
</dbReference>
<evidence type="ECO:0000256" key="5">
    <source>
        <dbReference type="ARBA" id="ARBA00012452"/>
    </source>
</evidence>
<comment type="function">
    <text evidence="1">GST isoenzymes appear to play a central role in the parasite detoxification system. Other functions are also suspected including a role in increasing the solubility of haematin in the parasite gut.</text>
</comment>
<dbReference type="InterPro" id="IPR010987">
    <property type="entry name" value="Glutathione-S-Trfase_C-like"/>
</dbReference>
<evidence type="ECO:0000256" key="6">
    <source>
        <dbReference type="ARBA" id="ARBA00022679"/>
    </source>
</evidence>
<dbReference type="FunFam" id="1.20.1050.10:FF:000003">
    <property type="entry name" value="Glutathione S-transferase 2"/>
    <property type="match status" value="1"/>
</dbReference>
<organism evidence="12">
    <name type="scientific">Rodentolepis nana</name>
    <name type="common">Dwarf tapeworm</name>
    <name type="synonym">Hymenolepis nana</name>
    <dbReference type="NCBI Taxonomy" id="102285"/>
    <lineage>
        <taxon>Eukaryota</taxon>
        <taxon>Metazoa</taxon>
        <taxon>Spiralia</taxon>
        <taxon>Lophotrochozoa</taxon>
        <taxon>Platyhelminthes</taxon>
        <taxon>Cestoda</taxon>
        <taxon>Eucestoda</taxon>
        <taxon>Cyclophyllidea</taxon>
        <taxon>Hymenolepididae</taxon>
        <taxon>Rodentolepis</taxon>
    </lineage>
</organism>
<comment type="similarity">
    <text evidence="3">Belongs to the GST superfamily. Mu family.</text>
</comment>
<dbReference type="InterPro" id="IPR004046">
    <property type="entry name" value="GST_C"/>
</dbReference>
<dbReference type="PROSITE" id="PS50404">
    <property type="entry name" value="GST_NTER"/>
    <property type="match status" value="1"/>
</dbReference>